<dbReference type="EMBL" id="JAKLWS010000001">
    <property type="protein sequence ID" value="MCG2587002.1"/>
    <property type="molecule type" value="Genomic_DNA"/>
</dbReference>
<proteinExistence type="predicted"/>
<gene>
    <name evidence="3" type="primary">ligD</name>
    <name evidence="3" type="ORF">L6773_00390</name>
</gene>
<evidence type="ECO:0000313" key="3">
    <source>
        <dbReference type="EMBL" id="MCG2587002.1"/>
    </source>
</evidence>
<dbReference type="EC" id="6.5.1.1" evidence="3"/>
<evidence type="ECO:0000259" key="2">
    <source>
        <dbReference type="Pfam" id="PF21686"/>
    </source>
</evidence>
<dbReference type="InterPro" id="IPR052171">
    <property type="entry name" value="NHEJ_LigD"/>
</dbReference>
<dbReference type="CDD" id="cd04861">
    <property type="entry name" value="LigD_Pol_like"/>
    <property type="match status" value="1"/>
</dbReference>
<feature type="domain" description="DNA ligase D polymerase" evidence="2">
    <location>
        <begin position="25"/>
        <end position="279"/>
    </location>
</feature>
<name>A0ABS9K871_9BACT</name>
<comment type="caution">
    <text evidence="3">The sequence shown here is derived from an EMBL/GenBank/DDBJ whole genome shotgun (WGS) entry which is preliminary data.</text>
</comment>
<dbReference type="Pfam" id="PF21686">
    <property type="entry name" value="LigD_Prim-Pol"/>
    <property type="match status" value="1"/>
</dbReference>
<protein>
    <submittedName>
        <fullName evidence="3">Non-homologous end-joining DNA ligase</fullName>
        <ecNumber evidence="3">6.5.1.1</ecNumber>
    </submittedName>
</protein>
<reference evidence="3" key="2">
    <citation type="submission" date="2024-05" db="EMBL/GenBank/DDBJ databases">
        <title>Rhodohalobacter halophilus gen. nov., sp. nov., a moderately halophilic member of the family Balneolaceae.</title>
        <authorList>
            <person name="Xia J."/>
        </authorList>
    </citation>
    <scope>NUCLEOTIDE SEQUENCE</scope>
    <source>
        <strain evidence="3">WB101</strain>
    </source>
</reference>
<evidence type="ECO:0000256" key="1">
    <source>
        <dbReference type="SAM" id="MobiDB-lite"/>
    </source>
</evidence>
<dbReference type="Gene3D" id="3.90.920.10">
    <property type="entry name" value="DNA primase, PRIM domain"/>
    <property type="match status" value="1"/>
</dbReference>
<dbReference type="PANTHER" id="PTHR42705">
    <property type="entry name" value="BIFUNCTIONAL NON-HOMOLOGOUS END JOINING PROTEIN LIGD"/>
    <property type="match status" value="1"/>
</dbReference>
<accession>A0ABS9K871</accession>
<keyword evidence="4" id="KW-1185">Reference proteome</keyword>
<dbReference type="NCBIfam" id="TIGR02778">
    <property type="entry name" value="ligD_pol"/>
    <property type="match status" value="1"/>
</dbReference>
<dbReference type="GO" id="GO:0003910">
    <property type="term" value="F:DNA ligase (ATP) activity"/>
    <property type="evidence" value="ECO:0007669"/>
    <property type="project" value="UniProtKB-EC"/>
</dbReference>
<dbReference type="PANTHER" id="PTHR42705:SF2">
    <property type="entry name" value="BIFUNCTIONAL NON-HOMOLOGOUS END JOINING PROTEIN LIGD"/>
    <property type="match status" value="1"/>
</dbReference>
<sequence>MTQIGSHTIELKNEKKVFFPENDITKGELIEYYHRISDTLLPFLKSRPLTLERYPDGINIEGFNQKEMPDYFPDWIDSVSIRKKEDGTIRQVECNNVETLVYLVNQGTISLHPWLSTTQNLYKPNKLVFDLDPPEGNFEIVVKGANALRNLLENELGLNAFVMTTGSKGLHVCTPIYTDLEFEKTRHFAKQAADFLANQYADTFTTETRKNKRKNRLFIDYLRNAYAQTSIAPYSVRAIEGAPVATPLDWDELSRNDLHAQRYTIKNIFKRLSRKTDPWKDFKNHASSPVQASDRLKKLKAN</sequence>
<organism evidence="3 4">
    <name type="scientific">Rhodohalobacter sulfatireducens</name>
    <dbReference type="NCBI Taxonomy" id="2911366"/>
    <lineage>
        <taxon>Bacteria</taxon>
        <taxon>Pseudomonadati</taxon>
        <taxon>Balneolota</taxon>
        <taxon>Balneolia</taxon>
        <taxon>Balneolales</taxon>
        <taxon>Balneolaceae</taxon>
        <taxon>Rhodohalobacter</taxon>
    </lineage>
</organism>
<reference evidence="3" key="1">
    <citation type="submission" date="2022-01" db="EMBL/GenBank/DDBJ databases">
        <authorList>
            <person name="Wang Y."/>
        </authorList>
    </citation>
    <scope>NUCLEOTIDE SEQUENCE</scope>
    <source>
        <strain evidence="3">WB101</strain>
    </source>
</reference>
<dbReference type="InterPro" id="IPR014145">
    <property type="entry name" value="LigD_pol_dom"/>
</dbReference>
<feature type="region of interest" description="Disordered" evidence="1">
    <location>
        <begin position="280"/>
        <end position="302"/>
    </location>
</feature>
<keyword evidence="3" id="KW-0436">Ligase</keyword>
<dbReference type="RefSeq" id="WP_237851851.1">
    <property type="nucleotide sequence ID" value="NZ_JAKLWS010000001.1"/>
</dbReference>
<dbReference type="Proteomes" id="UP001165366">
    <property type="component" value="Unassembled WGS sequence"/>
</dbReference>
<dbReference type="SUPFAM" id="SSF56747">
    <property type="entry name" value="Prim-pol domain"/>
    <property type="match status" value="1"/>
</dbReference>
<evidence type="ECO:0000313" key="4">
    <source>
        <dbReference type="Proteomes" id="UP001165366"/>
    </source>
</evidence>